<evidence type="ECO:0000313" key="3">
    <source>
        <dbReference type="Proteomes" id="UP001161325"/>
    </source>
</evidence>
<proteinExistence type="predicted"/>
<gene>
    <name evidence="2" type="ORF">rosag_20410</name>
</gene>
<accession>A0AA37VAK3</accession>
<dbReference type="Proteomes" id="UP001161325">
    <property type="component" value="Unassembled WGS sequence"/>
</dbReference>
<feature type="transmembrane region" description="Helical" evidence="1">
    <location>
        <begin position="216"/>
        <end position="237"/>
    </location>
</feature>
<feature type="transmembrane region" description="Helical" evidence="1">
    <location>
        <begin position="59"/>
        <end position="81"/>
    </location>
</feature>
<evidence type="ECO:0000313" key="2">
    <source>
        <dbReference type="EMBL" id="GLC25528.1"/>
    </source>
</evidence>
<evidence type="ECO:0000256" key="1">
    <source>
        <dbReference type="SAM" id="Phobius"/>
    </source>
</evidence>
<reference evidence="2" key="1">
    <citation type="submission" date="2022-08" db="EMBL/GenBank/DDBJ databases">
        <title>Draft genome sequencing of Roseisolibacter agri AW1220.</title>
        <authorList>
            <person name="Tobiishi Y."/>
            <person name="Tonouchi A."/>
        </authorList>
    </citation>
    <scope>NUCLEOTIDE SEQUENCE</scope>
    <source>
        <strain evidence="2">AW1220</strain>
    </source>
</reference>
<keyword evidence="1" id="KW-0812">Transmembrane</keyword>
<dbReference type="RefSeq" id="WP_284349984.1">
    <property type="nucleotide sequence ID" value="NZ_BRXS01000003.1"/>
</dbReference>
<feature type="transmembrane region" description="Helical" evidence="1">
    <location>
        <begin position="12"/>
        <end position="31"/>
    </location>
</feature>
<name>A0AA37VAK3_9BACT</name>
<sequence>MSRADWLRAMPMIVQALVGLGVGVWTTWAGLRGIRRRPEHPIDGVAWEERPLPIRQQDAMVGAFIGLHGAGHGALAVLALVDAMRGPDPSSVPPGVSPTVVFWVGMLGLLVAWVLAGVTLGFPLVYRRTALVPVRFGPYGFQHGARVVGWEGFSHFAVDLPGRVIRAYGARMPDVAKGVWHPPTEALCAQAAAVLDGVLPRAHTPRPGAPAAPHRWAPVAWLLAGMAPLLLGGVLLAGHWWSGAYFAAAAVATMQLGNSVLHHFGLD</sequence>
<keyword evidence="1" id="KW-1133">Transmembrane helix</keyword>
<keyword evidence="1" id="KW-0472">Membrane</keyword>
<feature type="transmembrane region" description="Helical" evidence="1">
    <location>
        <begin position="101"/>
        <end position="126"/>
    </location>
</feature>
<keyword evidence="3" id="KW-1185">Reference proteome</keyword>
<comment type="caution">
    <text evidence="2">The sequence shown here is derived from an EMBL/GenBank/DDBJ whole genome shotgun (WGS) entry which is preliminary data.</text>
</comment>
<dbReference type="AlphaFoldDB" id="A0AA37VAK3"/>
<organism evidence="2 3">
    <name type="scientific">Roseisolibacter agri</name>
    <dbReference type="NCBI Taxonomy" id="2014610"/>
    <lineage>
        <taxon>Bacteria</taxon>
        <taxon>Pseudomonadati</taxon>
        <taxon>Gemmatimonadota</taxon>
        <taxon>Gemmatimonadia</taxon>
        <taxon>Gemmatimonadales</taxon>
        <taxon>Gemmatimonadaceae</taxon>
        <taxon>Roseisolibacter</taxon>
    </lineage>
</organism>
<dbReference type="EMBL" id="BRXS01000003">
    <property type="protein sequence ID" value="GLC25528.1"/>
    <property type="molecule type" value="Genomic_DNA"/>
</dbReference>
<protein>
    <submittedName>
        <fullName evidence="2">Uncharacterized protein</fullName>
    </submittedName>
</protein>